<protein>
    <recommendedName>
        <fullName evidence="8">Zn(2)-C6 fungal-type domain-containing protein</fullName>
    </recommendedName>
</protein>
<proteinExistence type="predicted"/>
<keyword evidence="6" id="KW-0539">Nucleus</keyword>
<name>A0A6G1KML4_9PLEO</name>
<dbReference type="AlphaFoldDB" id="A0A6G1KML4"/>
<sequence length="622" mass="69863">MTRPQGPRQRAYRPKTSTGCITCKIRRVKCDEAKPHCRKCSSTGRKCDGYTSSSTKTTPSPFVNRLDTIPGLFFRTLSAESQTNIGPNTEKQTSKCVNNDNLHRPSNPTKPVYPTITKGNHILPSLSTGIQLHTSKERELFHFFQTHASLELPGFFKSTFWQREILLATQTFPAIRHAVMAVGALHRRYISGNSTGQEPKGIHGVEDLELRFALLESNRAIQEVVGTGGSKQKQKEHRVTMMTICVLFNCMALIEGRHQEAFQHLRSGLKLLREADEEEERVDNTVTADQVSHPVTLKSLRSIFIGLDAQARVLMKGDVGTEHWEPAPKHSITFPPESGSNNTYDMGDAHVYLESTLNEFLAWANSLGETRPLSDTVDLPSTHEKFLRLKGQAREGGNILEDILSNPSITRDPTQHQALLALRLLRAVVDLALTAFEVRRLGRPEEAEIFESQNHFEEIMIIIEELVAPTSTGPPSSISSHTPSSSLKPSTQRPVFSFTFGVMTTLWWITQATPSQSMRIRAIQIMMQHCRREGFWDGPVAGRLAWEAVLLEQSSTLAELGIGVDTPKYLRIRNIDMDYAGVSGIRVEFKNLRAMERGEKGWVRMIKWHNSMEDKEINGNES</sequence>
<keyword evidence="10" id="KW-1185">Reference proteome</keyword>
<dbReference type="InterPro" id="IPR036864">
    <property type="entry name" value="Zn2-C6_fun-type_DNA-bd_sf"/>
</dbReference>
<dbReference type="PROSITE" id="PS50048">
    <property type="entry name" value="ZN2_CY6_FUNGAL_2"/>
    <property type="match status" value="1"/>
</dbReference>
<keyword evidence="2" id="KW-0862">Zinc</keyword>
<feature type="region of interest" description="Disordered" evidence="7">
    <location>
        <begin position="472"/>
        <end position="491"/>
    </location>
</feature>
<dbReference type="InterPro" id="IPR001138">
    <property type="entry name" value="Zn2Cys6_DnaBD"/>
</dbReference>
<dbReference type="GO" id="GO:0000981">
    <property type="term" value="F:DNA-binding transcription factor activity, RNA polymerase II-specific"/>
    <property type="evidence" value="ECO:0007669"/>
    <property type="project" value="InterPro"/>
</dbReference>
<dbReference type="InterPro" id="IPR052360">
    <property type="entry name" value="Transcr_Regulatory_Proteins"/>
</dbReference>
<dbReference type="OrthoDB" id="3598904at2759"/>
<evidence type="ECO:0000313" key="9">
    <source>
        <dbReference type="EMBL" id="KAF2713873.1"/>
    </source>
</evidence>
<dbReference type="EMBL" id="MU005765">
    <property type="protein sequence ID" value="KAF2713873.1"/>
    <property type="molecule type" value="Genomic_DNA"/>
</dbReference>
<keyword evidence="3" id="KW-0805">Transcription regulation</keyword>
<dbReference type="GO" id="GO:0008270">
    <property type="term" value="F:zinc ion binding"/>
    <property type="evidence" value="ECO:0007669"/>
    <property type="project" value="InterPro"/>
</dbReference>
<dbReference type="Gene3D" id="4.10.240.10">
    <property type="entry name" value="Zn(2)-C6 fungal-type DNA-binding domain"/>
    <property type="match status" value="1"/>
</dbReference>
<feature type="domain" description="Zn(2)-C6 fungal-type" evidence="8">
    <location>
        <begin position="19"/>
        <end position="47"/>
    </location>
</feature>
<organism evidence="9 10">
    <name type="scientific">Pleomassaria siparia CBS 279.74</name>
    <dbReference type="NCBI Taxonomy" id="1314801"/>
    <lineage>
        <taxon>Eukaryota</taxon>
        <taxon>Fungi</taxon>
        <taxon>Dikarya</taxon>
        <taxon>Ascomycota</taxon>
        <taxon>Pezizomycotina</taxon>
        <taxon>Dothideomycetes</taxon>
        <taxon>Pleosporomycetidae</taxon>
        <taxon>Pleosporales</taxon>
        <taxon>Pleomassariaceae</taxon>
        <taxon>Pleomassaria</taxon>
    </lineage>
</organism>
<evidence type="ECO:0000256" key="5">
    <source>
        <dbReference type="ARBA" id="ARBA00023163"/>
    </source>
</evidence>
<feature type="region of interest" description="Disordered" evidence="7">
    <location>
        <begin position="83"/>
        <end position="109"/>
    </location>
</feature>
<evidence type="ECO:0000313" key="10">
    <source>
        <dbReference type="Proteomes" id="UP000799428"/>
    </source>
</evidence>
<dbReference type="CDD" id="cd00067">
    <property type="entry name" value="GAL4"/>
    <property type="match status" value="1"/>
</dbReference>
<dbReference type="Pfam" id="PF00172">
    <property type="entry name" value="Zn_clus"/>
    <property type="match status" value="1"/>
</dbReference>
<keyword evidence="1" id="KW-0479">Metal-binding</keyword>
<evidence type="ECO:0000256" key="2">
    <source>
        <dbReference type="ARBA" id="ARBA00022833"/>
    </source>
</evidence>
<evidence type="ECO:0000256" key="1">
    <source>
        <dbReference type="ARBA" id="ARBA00022723"/>
    </source>
</evidence>
<reference evidence="9" key="1">
    <citation type="journal article" date="2020" name="Stud. Mycol.">
        <title>101 Dothideomycetes genomes: a test case for predicting lifestyles and emergence of pathogens.</title>
        <authorList>
            <person name="Haridas S."/>
            <person name="Albert R."/>
            <person name="Binder M."/>
            <person name="Bloem J."/>
            <person name="Labutti K."/>
            <person name="Salamov A."/>
            <person name="Andreopoulos B."/>
            <person name="Baker S."/>
            <person name="Barry K."/>
            <person name="Bills G."/>
            <person name="Bluhm B."/>
            <person name="Cannon C."/>
            <person name="Castanera R."/>
            <person name="Culley D."/>
            <person name="Daum C."/>
            <person name="Ezra D."/>
            <person name="Gonzalez J."/>
            <person name="Henrissat B."/>
            <person name="Kuo A."/>
            <person name="Liang C."/>
            <person name="Lipzen A."/>
            <person name="Lutzoni F."/>
            <person name="Magnuson J."/>
            <person name="Mondo S."/>
            <person name="Nolan M."/>
            <person name="Ohm R."/>
            <person name="Pangilinan J."/>
            <person name="Park H.-J."/>
            <person name="Ramirez L."/>
            <person name="Alfaro M."/>
            <person name="Sun H."/>
            <person name="Tritt A."/>
            <person name="Yoshinaga Y."/>
            <person name="Zwiers L.-H."/>
            <person name="Turgeon B."/>
            <person name="Goodwin S."/>
            <person name="Spatafora J."/>
            <person name="Crous P."/>
            <person name="Grigoriev I."/>
        </authorList>
    </citation>
    <scope>NUCLEOTIDE SEQUENCE</scope>
    <source>
        <strain evidence="9">CBS 279.74</strain>
    </source>
</reference>
<dbReference type="PANTHER" id="PTHR36206">
    <property type="entry name" value="ASPERCRYPTIN BIOSYNTHESIS CLUSTER-SPECIFIC TRANSCRIPTION REGULATOR ATNN-RELATED"/>
    <property type="match status" value="1"/>
</dbReference>
<gene>
    <name evidence="9" type="ORF">K504DRAFT_530784</name>
</gene>
<dbReference type="GO" id="GO:0003677">
    <property type="term" value="F:DNA binding"/>
    <property type="evidence" value="ECO:0007669"/>
    <property type="project" value="UniProtKB-KW"/>
</dbReference>
<dbReference type="InterPro" id="IPR021858">
    <property type="entry name" value="Fun_TF"/>
</dbReference>
<dbReference type="SUPFAM" id="SSF57701">
    <property type="entry name" value="Zn2/Cys6 DNA-binding domain"/>
    <property type="match status" value="1"/>
</dbReference>
<accession>A0A6G1KML4</accession>
<evidence type="ECO:0000256" key="3">
    <source>
        <dbReference type="ARBA" id="ARBA00023015"/>
    </source>
</evidence>
<dbReference type="Pfam" id="PF11951">
    <property type="entry name" value="Fungal_trans_2"/>
    <property type="match status" value="1"/>
</dbReference>
<evidence type="ECO:0000256" key="7">
    <source>
        <dbReference type="SAM" id="MobiDB-lite"/>
    </source>
</evidence>
<evidence type="ECO:0000256" key="4">
    <source>
        <dbReference type="ARBA" id="ARBA00023125"/>
    </source>
</evidence>
<keyword evidence="4" id="KW-0238">DNA-binding</keyword>
<dbReference type="PROSITE" id="PS00463">
    <property type="entry name" value="ZN2_CY6_FUNGAL_1"/>
    <property type="match status" value="1"/>
</dbReference>
<dbReference type="SMART" id="SM00066">
    <property type="entry name" value="GAL4"/>
    <property type="match status" value="1"/>
</dbReference>
<dbReference type="Proteomes" id="UP000799428">
    <property type="component" value="Unassembled WGS sequence"/>
</dbReference>
<keyword evidence="5" id="KW-0804">Transcription</keyword>
<evidence type="ECO:0000259" key="8">
    <source>
        <dbReference type="PROSITE" id="PS50048"/>
    </source>
</evidence>
<evidence type="ECO:0000256" key="6">
    <source>
        <dbReference type="ARBA" id="ARBA00023242"/>
    </source>
</evidence>
<dbReference type="PANTHER" id="PTHR36206:SF12">
    <property type="entry name" value="ASPERCRYPTIN BIOSYNTHESIS CLUSTER-SPECIFIC TRANSCRIPTION REGULATOR ATNN-RELATED"/>
    <property type="match status" value="1"/>
</dbReference>